<proteinExistence type="predicted"/>
<dbReference type="AlphaFoldDB" id="A0AAV4VQU9"/>
<sequence length="176" mass="20533">MLKDSLVNWRAFRFERTVSNESVVVYYSYFREIADVFALHHFTQLGGPDGKKNRDLWLLVKKYVHPMTAVICADEAAQYKKVDHLIPGFIHKAANHSTAELVAKDDKSDTINPFENENKHLKWSLKEFPSNRLAHIWYGTIIEEHGYILSADQIMELEYDSSSWMFETRPTITPNR</sequence>
<gene>
    <name evidence="1" type="ORF">CDAR_522401</name>
</gene>
<organism evidence="1 2">
    <name type="scientific">Caerostris darwini</name>
    <dbReference type="NCBI Taxonomy" id="1538125"/>
    <lineage>
        <taxon>Eukaryota</taxon>
        <taxon>Metazoa</taxon>
        <taxon>Ecdysozoa</taxon>
        <taxon>Arthropoda</taxon>
        <taxon>Chelicerata</taxon>
        <taxon>Arachnida</taxon>
        <taxon>Araneae</taxon>
        <taxon>Araneomorphae</taxon>
        <taxon>Entelegynae</taxon>
        <taxon>Araneoidea</taxon>
        <taxon>Araneidae</taxon>
        <taxon>Caerostris</taxon>
    </lineage>
</organism>
<comment type="caution">
    <text evidence="1">The sequence shown here is derived from an EMBL/GenBank/DDBJ whole genome shotgun (WGS) entry which is preliminary data.</text>
</comment>
<reference evidence="1 2" key="1">
    <citation type="submission" date="2021-06" db="EMBL/GenBank/DDBJ databases">
        <title>Caerostris darwini draft genome.</title>
        <authorList>
            <person name="Kono N."/>
            <person name="Arakawa K."/>
        </authorList>
    </citation>
    <scope>NUCLEOTIDE SEQUENCE [LARGE SCALE GENOMIC DNA]</scope>
</reference>
<accession>A0AAV4VQU9</accession>
<name>A0AAV4VQU9_9ARAC</name>
<evidence type="ECO:0000313" key="1">
    <source>
        <dbReference type="EMBL" id="GIY72309.1"/>
    </source>
</evidence>
<dbReference type="Proteomes" id="UP001054837">
    <property type="component" value="Unassembled WGS sequence"/>
</dbReference>
<dbReference type="EMBL" id="BPLQ01013475">
    <property type="protein sequence ID" value="GIY72309.1"/>
    <property type="molecule type" value="Genomic_DNA"/>
</dbReference>
<keyword evidence="2" id="KW-1185">Reference proteome</keyword>
<evidence type="ECO:0000313" key="2">
    <source>
        <dbReference type="Proteomes" id="UP001054837"/>
    </source>
</evidence>
<protein>
    <submittedName>
        <fullName evidence="1">Uncharacterized protein</fullName>
    </submittedName>
</protein>